<dbReference type="AlphaFoldDB" id="A0AAV0J3K7"/>
<dbReference type="EMBL" id="CAMGYJ010000004">
    <property type="protein sequence ID" value="CAI0404397.1"/>
    <property type="molecule type" value="Genomic_DNA"/>
</dbReference>
<evidence type="ECO:0000313" key="4">
    <source>
        <dbReference type="Proteomes" id="UP001154282"/>
    </source>
</evidence>
<keyword evidence="1" id="KW-0863">Zinc-finger</keyword>
<dbReference type="Pfam" id="PF00098">
    <property type="entry name" value="zf-CCHC"/>
    <property type="match status" value="1"/>
</dbReference>
<dbReference type="SUPFAM" id="SSF57756">
    <property type="entry name" value="Retrovirus zinc finger-like domains"/>
    <property type="match status" value="1"/>
</dbReference>
<evidence type="ECO:0000313" key="3">
    <source>
        <dbReference type="EMBL" id="CAI0404397.1"/>
    </source>
</evidence>
<evidence type="ECO:0000259" key="2">
    <source>
        <dbReference type="PROSITE" id="PS50158"/>
    </source>
</evidence>
<organism evidence="3 4">
    <name type="scientific">Linum tenue</name>
    <dbReference type="NCBI Taxonomy" id="586396"/>
    <lineage>
        <taxon>Eukaryota</taxon>
        <taxon>Viridiplantae</taxon>
        <taxon>Streptophyta</taxon>
        <taxon>Embryophyta</taxon>
        <taxon>Tracheophyta</taxon>
        <taxon>Spermatophyta</taxon>
        <taxon>Magnoliopsida</taxon>
        <taxon>eudicotyledons</taxon>
        <taxon>Gunneridae</taxon>
        <taxon>Pentapetalae</taxon>
        <taxon>rosids</taxon>
        <taxon>fabids</taxon>
        <taxon>Malpighiales</taxon>
        <taxon>Linaceae</taxon>
        <taxon>Linum</taxon>
    </lineage>
</organism>
<keyword evidence="1" id="KW-0479">Metal-binding</keyword>
<dbReference type="GO" id="GO:0008270">
    <property type="term" value="F:zinc ion binding"/>
    <property type="evidence" value="ECO:0007669"/>
    <property type="project" value="UniProtKB-KW"/>
</dbReference>
<comment type="caution">
    <text evidence="3">The sequence shown here is derived from an EMBL/GenBank/DDBJ whole genome shotgun (WGS) entry which is preliminary data.</text>
</comment>
<feature type="non-terminal residue" evidence="3">
    <location>
        <position position="125"/>
    </location>
</feature>
<feature type="domain" description="CCHC-type" evidence="2">
    <location>
        <begin position="11"/>
        <end position="25"/>
    </location>
</feature>
<dbReference type="InterPro" id="IPR054722">
    <property type="entry name" value="PolX-like_BBD"/>
</dbReference>
<dbReference type="Pfam" id="PF22936">
    <property type="entry name" value="Pol_BBD"/>
    <property type="match status" value="1"/>
</dbReference>
<dbReference type="InterPro" id="IPR001878">
    <property type="entry name" value="Znf_CCHC"/>
</dbReference>
<keyword evidence="1" id="KW-0862">Zinc</keyword>
<protein>
    <recommendedName>
        <fullName evidence="2">CCHC-type domain-containing protein</fullName>
    </recommendedName>
</protein>
<dbReference type="PROSITE" id="PS50158">
    <property type="entry name" value="ZF_CCHC"/>
    <property type="match status" value="1"/>
</dbReference>
<sequence length="125" mass="13757">QSLRGINTTGCFKCGRTGHIKAECPLLKKDKAFTATWSGSEDEGDDDDEVTVHRSYMAIAEAAEEESETVSADMLSQRCLQVSMETSTWIMDSGCSHHMTGNKYLFSKLKLGNFGKVYFGDNNSA</sequence>
<proteinExistence type="predicted"/>
<dbReference type="Gene3D" id="4.10.60.10">
    <property type="entry name" value="Zinc finger, CCHC-type"/>
    <property type="match status" value="1"/>
</dbReference>
<dbReference type="InterPro" id="IPR036875">
    <property type="entry name" value="Znf_CCHC_sf"/>
</dbReference>
<gene>
    <name evidence="3" type="ORF">LITE_LOCUS12445</name>
</gene>
<evidence type="ECO:0000256" key="1">
    <source>
        <dbReference type="PROSITE-ProRule" id="PRU00047"/>
    </source>
</evidence>
<accession>A0AAV0J3K7</accession>
<keyword evidence="4" id="KW-1185">Reference proteome</keyword>
<dbReference type="Proteomes" id="UP001154282">
    <property type="component" value="Unassembled WGS sequence"/>
</dbReference>
<dbReference type="GO" id="GO:0003676">
    <property type="term" value="F:nucleic acid binding"/>
    <property type="evidence" value="ECO:0007669"/>
    <property type="project" value="InterPro"/>
</dbReference>
<dbReference type="SMART" id="SM00343">
    <property type="entry name" value="ZnF_C2HC"/>
    <property type="match status" value="1"/>
</dbReference>
<reference evidence="3" key="1">
    <citation type="submission" date="2022-08" db="EMBL/GenBank/DDBJ databases">
        <authorList>
            <person name="Gutierrez-Valencia J."/>
        </authorList>
    </citation>
    <scope>NUCLEOTIDE SEQUENCE</scope>
</reference>
<name>A0AAV0J3K7_9ROSI</name>
<feature type="non-terminal residue" evidence="3">
    <location>
        <position position="1"/>
    </location>
</feature>